<feature type="domain" description="Pyrrolo-quinoline quinone repeat" evidence="5">
    <location>
        <begin position="87"/>
        <end position="333"/>
    </location>
</feature>
<comment type="caution">
    <text evidence="6">The sequence shown here is derived from an EMBL/GenBank/DDBJ whole genome shotgun (WGS) entry which is preliminary data.</text>
</comment>
<dbReference type="InterPro" id="IPR018391">
    <property type="entry name" value="PQQ_b-propeller_rpt"/>
</dbReference>
<reference evidence="6 7" key="1">
    <citation type="submission" date="2023-03" db="EMBL/GenBank/DDBJ databases">
        <title>Draft genome sequence of Thalassotalea insulae KCTC 62186T.</title>
        <authorList>
            <person name="Sawabe T."/>
        </authorList>
    </citation>
    <scope>NUCLEOTIDE SEQUENCE [LARGE SCALE GENOMIC DNA]</scope>
    <source>
        <strain evidence="6 7">KCTC 62186</strain>
    </source>
</reference>
<keyword evidence="2 4" id="KW-0472">Membrane</keyword>
<comment type="subcellular location">
    <subcellularLocation>
        <location evidence="4">Cell outer membrane</location>
    </subcellularLocation>
</comment>
<dbReference type="NCBIfam" id="TIGR03300">
    <property type="entry name" value="assembly_YfgL"/>
    <property type="match status" value="1"/>
</dbReference>
<dbReference type="InterPro" id="IPR017687">
    <property type="entry name" value="BamB"/>
</dbReference>
<sequence>MLTFIQMKITKTSFAKQLLAGCLLTGLVACSSTEDEIDETEPVELTEITPQFKAKVLWEESVGDGVSHYFSRLNPIVAYDKVFSASREGDVYAFNLSDGKEVWHADLRTETPDGGFFASKKSALISGGPVAGINKIFLGSENGKVIALDAENGELSWQEKIKGEVIAAPAIDAGTLVVNSASGVLKAFNASNGEEQWQIEQDVPPLTLRGISTPTITAGGVLVGTADGMMTVYILENGQQGWTTEVGEATGSTELQRVVDIDSKPLIYGDKVYAVSSRGHLVAIDLRSGRTIWKRKYSSYRPIAVSGNSLFITDVKGHIYAVDRNNGLEKWSQLSFTNRGVTGAAVVKNYIVVGDFEGYLHWLDQDSGEIVARHHVDGSGIYATPTVDNDILYVQSRDGDLQAIETP</sequence>
<organism evidence="6 7">
    <name type="scientific">Thalassotalea insulae</name>
    <dbReference type="NCBI Taxonomy" id="2056778"/>
    <lineage>
        <taxon>Bacteria</taxon>
        <taxon>Pseudomonadati</taxon>
        <taxon>Pseudomonadota</taxon>
        <taxon>Gammaproteobacteria</taxon>
        <taxon>Alteromonadales</taxon>
        <taxon>Colwelliaceae</taxon>
        <taxon>Thalassotalea</taxon>
    </lineage>
</organism>
<dbReference type="InterPro" id="IPR002372">
    <property type="entry name" value="PQQ_rpt_dom"/>
</dbReference>
<dbReference type="InterPro" id="IPR015943">
    <property type="entry name" value="WD40/YVTN_repeat-like_dom_sf"/>
</dbReference>
<evidence type="ECO:0000259" key="5">
    <source>
        <dbReference type="Pfam" id="PF13360"/>
    </source>
</evidence>
<dbReference type="NCBIfam" id="NF008351">
    <property type="entry name" value="PRK11138.1"/>
    <property type="match status" value="1"/>
</dbReference>
<comment type="subunit">
    <text evidence="4">Part of the Bam complex.</text>
</comment>
<evidence type="ECO:0000256" key="3">
    <source>
        <dbReference type="ARBA" id="ARBA00023237"/>
    </source>
</evidence>
<proteinExistence type="inferred from homology"/>
<name>A0ABQ6GXN1_9GAMM</name>
<comment type="function">
    <text evidence="4">Part of the outer membrane protein assembly complex, which is involved in assembly and insertion of beta-barrel proteins into the outer membrane.</text>
</comment>
<gene>
    <name evidence="4 6" type="primary">bamB</name>
    <name evidence="6" type="ORF">tinsulaeT_27360</name>
</gene>
<dbReference type="Gene3D" id="2.130.10.10">
    <property type="entry name" value="YVTN repeat-like/Quinoprotein amine dehydrogenase"/>
    <property type="match status" value="1"/>
</dbReference>
<evidence type="ECO:0000256" key="4">
    <source>
        <dbReference type="HAMAP-Rule" id="MF_00923"/>
    </source>
</evidence>
<dbReference type="InterPro" id="IPR011047">
    <property type="entry name" value="Quinoprotein_ADH-like_sf"/>
</dbReference>
<evidence type="ECO:0000256" key="1">
    <source>
        <dbReference type="ARBA" id="ARBA00022729"/>
    </source>
</evidence>
<dbReference type="Pfam" id="PF13360">
    <property type="entry name" value="PQQ_2"/>
    <property type="match status" value="2"/>
</dbReference>
<accession>A0ABQ6GXN1</accession>
<dbReference type="EMBL" id="BSST01000001">
    <property type="protein sequence ID" value="GLX79396.1"/>
    <property type="molecule type" value="Genomic_DNA"/>
</dbReference>
<dbReference type="Proteomes" id="UP001157186">
    <property type="component" value="Unassembled WGS sequence"/>
</dbReference>
<keyword evidence="3 4" id="KW-0998">Cell outer membrane</keyword>
<dbReference type="RefSeq" id="WP_284245307.1">
    <property type="nucleotide sequence ID" value="NZ_BSST01000001.1"/>
</dbReference>
<dbReference type="SMART" id="SM00564">
    <property type="entry name" value="PQQ"/>
    <property type="match status" value="7"/>
</dbReference>
<evidence type="ECO:0000313" key="6">
    <source>
        <dbReference type="EMBL" id="GLX79396.1"/>
    </source>
</evidence>
<keyword evidence="7" id="KW-1185">Reference proteome</keyword>
<dbReference type="HAMAP" id="MF_00923">
    <property type="entry name" value="OM_assembly_BamB"/>
    <property type="match status" value="1"/>
</dbReference>
<evidence type="ECO:0000256" key="2">
    <source>
        <dbReference type="ARBA" id="ARBA00023136"/>
    </source>
</evidence>
<dbReference type="PANTHER" id="PTHR34512">
    <property type="entry name" value="CELL SURFACE PROTEIN"/>
    <property type="match status" value="1"/>
</dbReference>
<dbReference type="SUPFAM" id="SSF50998">
    <property type="entry name" value="Quinoprotein alcohol dehydrogenase-like"/>
    <property type="match status" value="1"/>
</dbReference>
<protein>
    <recommendedName>
        <fullName evidence="4">Outer membrane protein assembly factor BamB</fullName>
    </recommendedName>
</protein>
<feature type="domain" description="Pyrrolo-quinoline quinone repeat" evidence="5">
    <location>
        <begin position="343"/>
        <end position="405"/>
    </location>
</feature>
<keyword evidence="1 4" id="KW-0732">Signal</keyword>
<comment type="similarity">
    <text evidence="4">Belongs to the BamB family.</text>
</comment>
<dbReference type="PANTHER" id="PTHR34512:SF30">
    <property type="entry name" value="OUTER MEMBRANE PROTEIN ASSEMBLY FACTOR BAMB"/>
    <property type="match status" value="1"/>
</dbReference>
<evidence type="ECO:0000313" key="7">
    <source>
        <dbReference type="Proteomes" id="UP001157186"/>
    </source>
</evidence>